<dbReference type="EMBL" id="PVTK01000013">
    <property type="protein sequence ID" value="PRY60376.1"/>
    <property type="molecule type" value="Genomic_DNA"/>
</dbReference>
<evidence type="ECO:0000256" key="1">
    <source>
        <dbReference type="SAM" id="Phobius"/>
    </source>
</evidence>
<protein>
    <submittedName>
        <fullName evidence="2">Toxin CptA</fullName>
    </submittedName>
</protein>
<dbReference type="Proteomes" id="UP000237647">
    <property type="component" value="Unassembled WGS sequence"/>
</dbReference>
<accession>A0A2T0UR42</accession>
<keyword evidence="1" id="KW-1133">Transmembrane helix</keyword>
<comment type="caution">
    <text evidence="2">The sequence shown here is derived from an EMBL/GenBank/DDBJ whole genome shotgun (WGS) entry which is preliminary data.</text>
</comment>
<dbReference type="AlphaFoldDB" id="A0A2T0UR42"/>
<evidence type="ECO:0000313" key="2">
    <source>
        <dbReference type="EMBL" id="PRY60376.1"/>
    </source>
</evidence>
<keyword evidence="1" id="KW-0472">Membrane</keyword>
<evidence type="ECO:0000313" key="3">
    <source>
        <dbReference type="Proteomes" id="UP000237647"/>
    </source>
</evidence>
<sequence>MPKTPIILPIVPSSAAGLLQAALALGLCLLSFQLLGAWVAGTAGAVFIVLLWRSASAEPRGVLYLTQGDGTLLGRWRLAYGELGEELTVRCDYLGPWLIGLWVGPERLWLWPDSLPRESHRQLRRLCHRAGR</sequence>
<gene>
    <name evidence="2" type="ORF">B0H98_11340</name>
</gene>
<organism evidence="2 3">
    <name type="scientific">Vreelandella songnenensis</name>
    <dbReference type="NCBI Taxonomy" id="1176243"/>
    <lineage>
        <taxon>Bacteria</taxon>
        <taxon>Pseudomonadati</taxon>
        <taxon>Pseudomonadota</taxon>
        <taxon>Gammaproteobacteria</taxon>
        <taxon>Oceanospirillales</taxon>
        <taxon>Halomonadaceae</taxon>
        <taxon>Vreelandella</taxon>
    </lineage>
</organism>
<keyword evidence="3" id="KW-1185">Reference proteome</keyword>
<dbReference type="RefSeq" id="WP_244183202.1">
    <property type="nucleotide sequence ID" value="NZ_PVTK01000013.1"/>
</dbReference>
<reference evidence="2 3" key="1">
    <citation type="submission" date="2018-03" db="EMBL/GenBank/DDBJ databases">
        <title>Genomic Encyclopedia of Type Strains, Phase III (KMG-III): the genomes of soil and plant-associated and newly described type strains.</title>
        <authorList>
            <person name="Whitman W."/>
        </authorList>
    </citation>
    <scope>NUCLEOTIDE SEQUENCE [LARGE SCALE GENOMIC DNA]</scope>
    <source>
        <strain evidence="2 3">CGMCC 1.12152</strain>
    </source>
</reference>
<keyword evidence="1" id="KW-0812">Transmembrane</keyword>
<name>A0A2T0UR42_9GAMM</name>
<proteinExistence type="predicted"/>
<feature type="transmembrane region" description="Helical" evidence="1">
    <location>
        <begin position="34"/>
        <end position="52"/>
    </location>
</feature>